<dbReference type="Proteomes" id="UP001054945">
    <property type="component" value="Unassembled WGS sequence"/>
</dbReference>
<accession>A0AAV4SNG6</accession>
<feature type="compositionally biased region" description="Polar residues" evidence="1">
    <location>
        <begin position="16"/>
        <end position="30"/>
    </location>
</feature>
<organism evidence="2 3">
    <name type="scientific">Caerostris extrusa</name>
    <name type="common">Bark spider</name>
    <name type="synonym">Caerostris bankana</name>
    <dbReference type="NCBI Taxonomy" id="172846"/>
    <lineage>
        <taxon>Eukaryota</taxon>
        <taxon>Metazoa</taxon>
        <taxon>Ecdysozoa</taxon>
        <taxon>Arthropoda</taxon>
        <taxon>Chelicerata</taxon>
        <taxon>Arachnida</taxon>
        <taxon>Araneae</taxon>
        <taxon>Araneomorphae</taxon>
        <taxon>Entelegynae</taxon>
        <taxon>Araneoidea</taxon>
        <taxon>Araneidae</taxon>
        <taxon>Caerostris</taxon>
    </lineage>
</organism>
<keyword evidence="3" id="KW-1185">Reference proteome</keyword>
<feature type="region of interest" description="Disordered" evidence="1">
    <location>
        <begin position="1"/>
        <end position="30"/>
    </location>
</feature>
<evidence type="ECO:0000256" key="1">
    <source>
        <dbReference type="SAM" id="MobiDB-lite"/>
    </source>
</evidence>
<gene>
    <name evidence="2" type="ORF">CEXT_146271</name>
</gene>
<protein>
    <submittedName>
        <fullName evidence="2">Uncharacterized protein</fullName>
    </submittedName>
</protein>
<comment type="caution">
    <text evidence="2">The sequence shown here is derived from an EMBL/GenBank/DDBJ whole genome shotgun (WGS) entry which is preliminary data.</text>
</comment>
<reference evidence="2 3" key="1">
    <citation type="submission" date="2021-06" db="EMBL/GenBank/DDBJ databases">
        <title>Caerostris extrusa draft genome.</title>
        <authorList>
            <person name="Kono N."/>
            <person name="Arakawa K."/>
        </authorList>
    </citation>
    <scope>NUCLEOTIDE SEQUENCE [LARGE SCALE GENOMIC DNA]</scope>
</reference>
<sequence length="96" mass="10664">MKHEECKRTDVKVKSSELNSSPDPLSTLLSGHRQGQQISCGRGAAQLLPLPNADHKCLQTYFMGNIDKQTAQHCRLNTGTEKEVVTALQTLFDQHC</sequence>
<evidence type="ECO:0000313" key="3">
    <source>
        <dbReference type="Proteomes" id="UP001054945"/>
    </source>
</evidence>
<dbReference type="EMBL" id="BPLR01009809">
    <property type="protein sequence ID" value="GIY34801.1"/>
    <property type="molecule type" value="Genomic_DNA"/>
</dbReference>
<proteinExistence type="predicted"/>
<feature type="compositionally biased region" description="Basic and acidic residues" evidence="1">
    <location>
        <begin position="1"/>
        <end position="15"/>
    </location>
</feature>
<name>A0AAV4SNG6_CAEEX</name>
<evidence type="ECO:0000313" key="2">
    <source>
        <dbReference type="EMBL" id="GIY34801.1"/>
    </source>
</evidence>
<dbReference type="AlphaFoldDB" id="A0AAV4SNG6"/>